<dbReference type="GO" id="GO:0006281">
    <property type="term" value="P:DNA repair"/>
    <property type="evidence" value="ECO:0007669"/>
    <property type="project" value="UniProtKB-KW"/>
</dbReference>
<organism evidence="18 19">
    <name type="scientific">Thermothielavioides terrestris (strain ATCC 38088 / NRRL 8126)</name>
    <name type="common">Thielavia terrestris</name>
    <dbReference type="NCBI Taxonomy" id="578455"/>
    <lineage>
        <taxon>Eukaryota</taxon>
        <taxon>Fungi</taxon>
        <taxon>Dikarya</taxon>
        <taxon>Ascomycota</taxon>
        <taxon>Pezizomycotina</taxon>
        <taxon>Sordariomycetes</taxon>
        <taxon>Sordariomycetidae</taxon>
        <taxon>Sordariales</taxon>
        <taxon>Chaetomiaceae</taxon>
        <taxon>Thermothielavioides</taxon>
        <taxon>Thermothielavioides terrestris</taxon>
    </lineage>
</organism>
<dbReference type="GeneID" id="11520051"/>
<evidence type="ECO:0000256" key="6">
    <source>
        <dbReference type="ARBA" id="ARBA00022679"/>
    </source>
</evidence>
<dbReference type="InterPro" id="IPR055340">
    <property type="entry name" value="RING-Ubox_PRP19"/>
</dbReference>
<dbReference type="InterPro" id="IPR013083">
    <property type="entry name" value="Znf_RING/FYVE/PHD"/>
</dbReference>
<evidence type="ECO:0000256" key="9">
    <source>
        <dbReference type="ARBA" id="ARBA00022763"/>
    </source>
</evidence>
<evidence type="ECO:0000256" key="15">
    <source>
        <dbReference type="PROSITE-ProRule" id="PRU00221"/>
    </source>
</evidence>
<evidence type="ECO:0000256" key="8">
    <source>
        <dbReference type="ARBA" id="ARBA00022737"/>
    </source>
</evidence>
<dbReference type="InterPro" id="IPR001680">
    <property type="entry name" value="WD40_rpt"/>
</dbReference>
<evidence type="ECO:0000256" key="5">
    <source>
        <dbReference type="ARBA" id="ARBA00022664"/>
    </source>
</evidence>
<evidence type="ECO:0000256" key="12">
    <source>
        <dbReference type="ARBA" id="ARBA00023187"/>
    </source>
</evidence>
<feature type="repeat" description="WD" evidence="15">
    <location>
        <begin position="649"/>
        <end position="690"/>
    </location>
</feature>
<gene>
    <name evidence="18" type="ORF">THITE_60693</name>
</gene>
<dbReference type="Pfam" id="PF08606">
    <property type="entry name" value="Prp19"/>
    <property type="match status" value="1"/>
</dbReference>
<dbReference type="CDD" id="cd16656">
    <property type="entry name" value="RING-Ubox_PRP19"/>
    <property type="match status" value="1"/>
</dbReference>
<sequence>MADETLQLDFVTLDVFTDVRFQGNPLAVVLVPARLRARLTQQARQRIAREFNLSETVFLHHAPDDDGSEPAGAREIDINIHTVESELPFAGHPTVGAAYLVLHHLGWRRGDGDGDGASATLRTGAGPIRVAPDAAGGAAGAGALVRAAVPHAVRVHGNTLGGVLGALASRAPDAAAAVERGLSRGPAVRAAELAAPIVSIVRGMAFLLVRLPSLDHLARVAAGNRIDFGLVPELLDQGEWRGGFVSRYYYVVLEEEQERKGKEEEGGGPAVAEGVGGDARTQRKVALRTRMVELGFEDPATGSAACALASYLTIAAGGGGQSRGGDLGARFVITQGVEMGRPSEITVDTVARVDQESGEVGIQEVYLAGTAVVVMSGRISVPEEPVVSKKTGTVFEKRLILKYIEENGKEPGTDEELDPEDLLPLKTSRVVRPRPPNFTSLPSLLKAFQDEWDALVLETYNTREQLARTREELATALYQHDAAVRVIARLTKERDEARDALSRLTVAPAAARAAAAANGDAMAVDNESLPESLVAHVQELQQQLMKGRKKRPVPQGWASPDEVAALQQVAYTDLNVAQASSLDVESDYAAIGGLDGKADIYAIQANKVERTLDIGEPVTATVWTGSKVILATSKGSVKVFDSGSEAASFQVHAGAVTGLAVHPGGRILASVGVDKSFVFYDLDSLEKVSRGYTDAALTTCAFHPDGNLFGAGTQSGDIKIFKTDTGEQAESFPLGTAVQTIVFSENGYWFAAAGKGQSTTSIFDLRKSGPAAQVKELQTGDAQALAWDYTGQYLATAGSTGVTVQMYLKSAKAWSEPLRTSTPATALRWGAEAKSLVTVSKEGVVSVLGLPKE</sequence>
<dbReference type="RefSeq" id="XP_003656054.1">
    <property type="nucleotide sequence ID" value="XM_003656006.1"/>
</dbReference>
<evidence type="ECO:0000256" key="7">
    <source>
        <dbReference type="ARBA" id="ARBA00022728"/>
    </source>
</evidence>
<evidence type="ECO:0000256" key="1">
    <source>
        <dbReference type="ARBA" id="ARBA00004123"/>
    </source>
</evidence>
<dbReference type="Pfam" id="PF00400">
    <property type="entry name" value="WD40"/>
    <property type="match status" value="2"/>
</dbReference>
<keyword evidence="9 16" id="KW-0227">DNA damage</keyword>
<dbReference type="SMART" id="SM00320">
    <property type="entry name" value="WD40"/>
    <property type="match status" value="5"/>
</dbReference>
<dbReference type="eggNOG" id="KOG3033">
    <property type="taxonomic scope" value="Eukaryota"/>
</dbReference>
<dbReference type="SMART" id="SM00504">
    <property type="entry name" value="Ubox"/>
    <property type="match status" value="1"/>
</dbReference>
<dbReference type="InterPro" id="IPR003719">
    <property type="entry name" value="Phenazine_PhzF-like"/>
</dbReference>
<accession>G2RAI3</accession>
<dbReference type="PROSITE" id="PS50082">
    <property type="entry name" value="WD_REPEATS_2"/>
    <property type="match status" value="1"/>
</dbReference>
<dbReference type="SUPFAM" id="SSF54506">
    <property type="entry name" value="Diaminopimelate epimerase-like"/>
    <property type="match status" value="1"/>
</dbReference>
<keyword evidence="13 16" id="KW-0234">DNA repair</keyword>
<evidence type="ECO:0000256" key="11">
    <source>
        <dbReference type="ARBA" id="ARBA00023110"/>
    </source>
</evidence>
<proteinExistence type="inferred from homology"/>
<dbReference type="Gene3D" id="2.130.10.10">
    <property type="entry name" value="YVTN repeat-like/Quinoprotein amine dehydrogenase"/>
    <property type="match status" value="2"/>
</dbReference>
<dbReference type="UniPathway" id="UPA00143"/>
<comment type="subunit">
    <text evidence="16">Homotetramer.</text>
</comment>
<dbReference type="InterPro" id="IPR038959">
    <property type="entry name" value="Prp19"/>
</dbReference>
<dbReference type="GO" id="GO:0003755">
    <property type="term" value="F:peptidyl-prolyl cis-trans isomerase activity"/>
    <property type="evidence" value="ECO:0007669"/>
    <property type="project" value="UniProtKB-KW"/>
</dbReference>
<dbReference type="KEGG" id="ttt:THITE_60693"/>
<dbReference type="PANTHER" id="PTHR43995:SF1">
    <property type="entry name" value="PRE-MRNA-PROCESSING FACTOR 19"/>
    <property type="match status" value="1"/>
</dbReference>
<keyword evidence="10 16" id="KW-0833">Ubl conjugation pathway</keyword>
<dbReference type="FunFam" id="3.30.40.10:FF:000027">
    <property type="entry name" value="Pre-mRNA-processing factor 19, putative"/>
    <property type="match status" value="1"/>
</dbReference>
<reference evidence="18 19" key="1">
    <citation type="journal article" date="2011" name="Nat. Biotechnol.">
        <title>Comparative genomic analysis of the thermophilic biomass-degrading fungi Myceliophthora thermophila and Thielavia terrestris.</title>
        <authorList>
            <person name="Berka R.M."/>
            <person name="Grigoriev I.V."/>
            <person name="Otillar R."/>
            <person name="Salamov A."/>
            <person name="Grimwood J."/>
            <person name="Reid I."/>
            <person name="Ishmael N."/>
            <person name="John T."/>
            <person name="Darmond C."/>
            <person name="Moisan M.-C."/>
            <person name="Henrissat B."/>
            <person name="Coutinho P.M."/>
            <person name="Lombard V."/>
            <person name="Natvig D.O."/>
            <person name="Lindquist E."/>
            <person name="Schmutz J."/>
            <person name="Lucas S."/>
            <person name="Harris P."/>
            <person name="Powlowski J."/>
            <person name="Bellemare A."/>
            <person name="Taylor D."/>
            <person name="Butler G."/>
            <person name="de Vries R.P."/>
            <person name="Allijn I.E."/>
            <person name="van den Brink J."/>
            <person name="Ushinsky S."/>
            <person name="Storms R."/>
            <person name="Powell A.J."/>
            <person name="Paulsen I.T."/>
            <person name="Elbourne L.D.H."/>
            <person name="Baker S.E."/>
            <person name="Magnuson J."/>
            <person name="LaBoissiere S."/>
            <person name="Clutterbuck A.J."/>
            <person name="Martinez D."/>
            <person name="Wogulis M."/>
            <person name="de Leon A.L."/>
            <person name="Rey M.W."/>
            <person name="Tsang A."/>
        </authorList>
    </citation>
    <scope>NUCLEOTIDE SEQUENCE [LARGE SCALE GENOMIC DNA]</scope>
    <source>
        <strain evidence="19">ATCC 38088 / NRRL 8126</strain>
    </source>
</reference>
<dbReference type="OrthoDB" id="687049at2759"/>
<evidence type="ECO:0000313" key="18">
    <source>
        <dbReference type="EMBL" id="AEO69718.1"/>
    </source>
</evidence>
<dbReference type="InterPro" id="IPR003613">
    <property type="entry name" value="Ubox_domain"/>
</dbReference>
<protein>
    <recommendedName>
        <fullName evidence="16">Pre-mRNA-processing factor 19</fullName>
        <ecNumber evidence="16">2.3.2.27</ecNumber>
    </recommendedName>
</protein>
<keyword evidence="4 15" id="KW-0853">WD repeat</keyword>
<dbReference type="GO" id="GO:0071006">
    <property type="term" value="C:U2-type catalytic step 1 spliceosome"/>
    <property type="evidence" value="ECO:0007669"/>
    <property type="project" value="TreeGrafter"/>
</dbReference>
<dbReference type="HOGENOM" id="CLU_348186_0_0_1"/>
<keyword evidence="14 16" id="KW-0539">Nucleus</keyword>
<comment type="similarity">
    <text evidence="3 16">Belongs to the WD repeat PRP19 family.</text>
</comment>
<evidence type="ECO:0000256" key="2">
    <source>
        <dbReference type="ARBA" id="ARBA00004906"/>
    </source>
</evidence>
<keyword evidence="5 16" id="KW-0507">mRNA processing</keyword>
<dbReference type="GO" id="GO:0005737">
    <property type="term" value="C:cytoplasm"/>
    <property type="evidence" value="ECO:0007669"/>
    <property type="project" value="TreeGrafter"/>
</dbReference>
<keyword evidence="19" id="KW-1185">Reference proteome</keyword>
<evidence type="ECO:0000259" key="17">
    <source>
        <dbReference type="SMART" id="SM00504"/>
    </source>
</evidence>
<dbReference type="InterPro" id="IPR036322">
    <property type="entry name" value="WD40_repeat_dom_sf"/>
</dbReference>
<evidence type="ECO:0000313" key="19">
    <source>
        <dbReference type="Proteomes" id="UP000008181"/>
    </source>
</evidence>
<dbReference type="STRING" id="578455.G2RAI3"/>
<feature type="domain" description="U-box" evidence="17">
    <location>
        <begin position="374"/>
        <end position="438"/>
    </location>
</feature>
<evidence type="ECO:0000256" key="4">
    <source>
        <dbReference type="ARBA" id="ARBA00022574"/>
    </source>
</evidence>
<comment type="function">
    <text evidence="16">Ubiquitin-protein ligase which is mainly involved pre-mRNA splicing and DNA repair. Required for pre-mRNA splicing as component of the spliceosome.</text>
</comment>
<dbReference type="GO" id="GO:0000974">
    <property type="term" value="C:Prp19 complex"/>
    <property type="evidence" value="ECO:0007669"/>
    <property type="project" value="UniProtKB-UniRule"/>
</dbReference>
<dbReference type="SUPFAM" id="SSF57850">
    <property type="entry name" value="RING/U-box"/>
    <property type="match status" value="1"/>
</dbReference>
<dbReference type="Gene3D" id="3.10.310.10">
    <property type="entry name" value="Diaminopimelate Epimerase, Chain A, domain 1"/>
    <property type="match status" value="2"/>
</dbReference>
<comment type="catalytic activity">
    <reaction evidence="16">
        <text>S-ubiquitinyl-[E2 ubiquitin-conjugating enzyme]-L-cysteine + [acceptor protein]-L-lysine = [E2 ubiquitin-conjugating enzyme]-L-cysteine + N(6)-ubiquitinyl-[acceptor protein]-L-lysine.</text>
        <dbReference type="EC" id="2.3.2.27"/>
    </reaction>
</comment>
<dbReference type="AlphaFoldDB" id="G2RAI3"/>
<keyword evidence="11" id="KW-0697">Rotamase</keyword>
<keyword evidence="8" id="KW-0677">Repeat</keyword>
<dbReference type="SUPFAM" id="SSF50978">
    <property type="entry name" value="WD40 repeat-like"/>
    <property type="match status" value="1"/>
</dbReference>
<comment type="subcellular location">
    <subcellularLocation>
        <location evidence="1 16">Nucleus</location>
    </subcellularLocation>
</comment>
<keyword evidence="7 16" id="KW-0747">Spliceosome</keyword>
<evidence type="ECO:0000256" key="14">
    <source>
        <dbReference type="ARBA" id="ARBA00023242"/>
    </source>
</evidence>
<evidence type="ECO:0000256" key="3">
    <source>
        <dbReference type="ARBA" id="ARBA00006388"/>
    </source>
</evidence>
<keyword evidence="6 16" id="KW-0808">Transferase</keyword>
<dbReference type="GO" id="GO:0000398">
    <property type="term" value="P:mRNA splicing, via spliceosome"/>
    <property type="evidence" value="ECO:0007669"/>
    <property type="project" value="InterPro"/>
</dbReference>
<dbReference type="Proteomes" id="UP000008181">
    <property type="component" value="Chromosome 4"/>
</dbReference>
<evidence type="ECO:0000256" key="16">
    <source>
        <dbReference type="RuleBase" id="RU367101"/>
    </source>
</evidence>
<dbReference type="PANTHER" id="PTHR43995">
    <property type="entry name" value="PRE-MRNA-PROCESSING FACTOR 19"/>
    <property type="match status" value="1"/>
</dbReference>
<keyword evidence="11" id="KW-0413">Isomerase</keyword>
<dbReference type="EMBL" id="CP003012">
    <property type="protein sequence ID" value="AEO69718.1"/>
    <property type="molecule type" value="Genomic_DNA"/>
</dbReference>
<keyword evidence="12 16" id="KW-0508">mRNA splicing</keyword>
<dbReference type="InterPro" id="IPR015943">
    <property type="entry name" value="WD40/YVTN_repeat-like_dom_sf"/>
</dbReference>
<evidence type="ECO:0000256" key="13">
    <source>
        <dbReference type="ARBA" id="ARBA00023204"/>
    </source>
</evidence>
<dbReference type="EC" id="2.3.2.27" evidence="16"/>
<dbReference type="eggNOG" id="KOG0289">
    <property type="taxonomic scope" value="Eukaryota"/>
</dbReference>
<name>G2RAI3_THETT</name>
<dbReference type="Pfam" id="PF02567">
    <property type="entry name" value="PhzC-PhzF"/>
    <property type="match status" value="2"/>
</dbReference>
<evidence type="ECO:0000256" key="10">
    <source>
        <dbReference type="ARBA" id="ARBA00022786"/>
    </source>
</evidence>
<dbReference type="GO" id="GO:0061630">
    <property type="term" value="F:ubiquitin protein ligase activity"/>
    <property type="evidence" value="ECO:0007669"/>
    <property type="project" value="UniProtKB-UniRule"/>
</dbReference>
<dbReference type="InterPro" id="IPR013915">
    <property type="entry name" value="Prp19_cc"/>
</dbReference>
<dbReference type="Gene3D" id="3.30.40.10">
    <property type="entry name" value="Zinc/RING finger domain, C3HC4 (zinc finger)"/>
    <property type="match status" value="1"/>
</dbReference>
<comment type="pathway">
    <text evidence="2 16">Protein modification; protein ubiquitination.</text>
</comment>
<dbReference type="GO" id="GO:0070534">
    <property type="term" value="P:protein K63-linked ubiquitination"/>
    <property type="evidence" value="ECO:0007669"/>
    <property type="project" value="UniProtKB-UniRule"/>
</dbReference>